<dbReference type="Pfam" id="PF13412">
    <property type="entry name" value="HTH_24"/>
    <property type="match status" value="1"/>
</dbReference>
<dbReference type="InterPro" id="IPR036388">
    <property type="entry name" value="WH-like_DNA-bd_sf"/>
</dbReference>
<proteinExistence type="predicted"/>
<dbReference type="InterPro" id="IPR036390">
    <property type="entry name" value="WH_DNA-bd_sf"/>
</dbReference>
<accession>A0A926D8B6</accession>
<dbReference type="SUPFAM" id="SSF46785">
    <property type="entry name" value="Winged helix' DNA-binding domain"/>
    <property type="match status" value="1"/>
</dbReference>
<dbReference type="RefSeq" id="WP_249318578.1">
    <property type="nucleotide sequence ID" value="NZ_JACRSN010000005.1"/>
</dbReference>
<evidence type="ECO:0000313" key="2">
    <source>
        <dbReference type="Proteomes" id="UP000651482"/>
    </source>
</evidence>
<dbReference type="Gene3D" id="1.10.10.10">
    <property type="entry name" value="Winged helix-like DNA-binding domain superfamily/Winged helix DNA-binding domain"/>
    <property type="match status" value="1"/>
</dbReference>
<comment type="caution">
    <text evidence="1">The sequence shown here is derived from an EMBL/GenBank/DDBJ whole genome shotgun (WGS) entry which is preliminary data.</text>
</comment>
<keyword evidence="2" id="KW-1185">Reference proteome</keyword>
<evidence type="ECO:0000313" key="1">
    <source>
        <dbReference type="EMBL" id="MBC8533227.1"/>
    </source>
</evidence>
<gene>
    <name evidence="1" type="ORF">IAG03_04265</name>
</gene>
<reference evidence="1" key="1">
    <citation type="submission" date="2020-08" db="EMBL/GenBank/DDBJ databases">
        <title>Genome public.</title>
        <authorList>
            <person name="Liu C."/>
            <person name="Sun Q."/>
        </authorList>
    </citation>
    <scope>NUCLEOTIDE SEQUENCE</scope>
    <source>
        <strain evidence="1">NSJ-40</strain>
    </source>
</reference>
<name>A0A926D8B6_9FIRM</name>
<dbReference type="Proteomes" id="UP000651482">
    <property type="component" value="Unassembled WGS sequence"/>
</dbReference>
<sequence>MKEIQIHSRRELDIYMNPQRQRILKCMDLNGIAMTPKQISVALGISASAITFHLKKLEELELVELDHTETIRGICAKFYKRVPATICLNGGVQDDLRTEKEALMDYLMNDIWKDFQQYLHSAEVSPNTGLAGDMISGVCYLDKEAVRTLKHFMWEFQKKYSKPRENAAAWEVALLAFPGNRDDNQ</sequence>
<dbReference type="EMBL" id="JACRSN010000005">
    <property type="protein sequence ID" value="MBC8533227.1"/>
    <property type="molecule type" value="Genomic_DNA"/>
</dbReference>
<organism evidence="1 2">
    <name type="scientific">Yeguia hominis</name>
    <dbReference type="NCBI Taxonomy" id="2763662"/>
    <lineage>
        <taxon>Bacteria</taxon>
        <taxon>Bacillati</taxon>
        <taxon>Bacillota</taxon>
        <taxon>Clostridia</taxon>
        <taxon>Eubacteriales</taxon>
        <taxon>Yeguiaceae</taxon>
        <taxon>Yeguia</taxon>
    </lineage>
</organism>
<dbReference type="AlphaFoldDB" id="A0A926D8B6"/>
<protein>
    <submittedName>
        <fullName evidence="1">Winged helix-turn-helix transcriptional regulator</fullName>
    </submittedName>
</protein>